<feature type="region of interest" description="Disordered" evidence="1">
    <location>
        <begin position="213"/>
        <end position="246"/>
    </location>
</feature>
<comment type="caution">
    <text evidence="2">The sequence shown here is derived from an EMBL/GenBank/DDBJ whole genome shotgun (WGS) entry which is preliminary data.</text>
</comment>
<protein>
    <submittedName>
        <fullName evidence="2">Uncharacterized protein</fullName>
    </submittedName>
</protein>
<evidence type="ECO:0000256" key="1">
    <source>
        <dbReference type="SAM" id="MobiDB-lite"/>
    </source>
</evidence>
<feature type="region of interest" description="Disordered" evidence="1">
    <location>
        <begin position="25"/>
        <end position="100"/>
    </location>
</feature>
<feature type="compositionally biased region" description="Acidic residues" evidence="1">
    <location>
        <begin position="362"/>
        <end position="377"/>
    </location>
</feature>
<dbReference type="Proteomes" id="UP001239994">
    <property type="component" value="Unassembled WGS sequence"/>
</dbReference>
<dbReference type="EMBL" id="JAROKS010000025">
    <property type="protein sequence ID" value="KAK1785827.1"/>
    <property type="molecule type" value="Genomic_DNA"/>
</dbReference>
<accession>A0AAD8YS31</accession>
<dbReference type="AlphaFoldDB" id="A0AAD8YS31"/>
<feature type="compositionally biased region" description="Basic and acidic residues" evidence="1">
    <location>
        <begin position="378"/>
        <end position="389"/>
    </location>
</feature>
<name>A0AAD8YS31_9TELE</name>
<feature type="region of interest" description="Disordered" evidence="1">
    <location>
        <begin position="161"/>
        <end position="191"/>
    </location>
</feature>
<evidence type="ECO:0000313" key="3">
    <source>
        <dbReference type="Proteomes" id="UP001239994"/>
    </source>
</evidence>
<feature type="compositionally biased region" description="Basic and acidic residues" evidence="1">
    <location>
        <begin position="27"/>
        <end position="57"/>
    </location>
</feature>
<evidence type="ECO:0000313" key="2">
    <source>
        <dbReference type="EMBL" id="KAK1785827.1"/>
    </source>
</evidence>
<feature type="region of interest" description="Disordered" evidence="1">
    <location>
        <begin position="362"/>
        <end position="389"/>
    </location>
</feature>
<sequence>MISKAVYGFVAQHHGNRGVLGPVVAQGKEKAHSDQKHRPMKDAWEGEQKKEGEERKQMPFYNPSRETLHPGLTPDFHNRGGHWTILGGPEYGPGSDSVESYRPQPDYEDWHLEVDSAGCYLDYYEGYLECGDRGECSDVSLQSDLESDYVEDPPMEVEEVLYGDPPTDSDVQSAISKKDEPPVPKIPPKAPPRRYRLGASKLFRAGHLEVTSSEEKTPFTKAHSPGTCAPVPKPHRGKREATPQRRGSVVLVRKWSHMGLYLTTTTGIMISSPRSWTPLTSPVLLRDQHSSWPRSMGPQWGSDPLGSTETSLTLMTCTLSWNPLGFPETSLTMRTSIRRWNPLEGYVEYGEREECSGIALELDMESDREEDSSMEVEEVPHEDPPSQTP</sequence>
<reference evidence="2" key="1">
    <citation type="submission" date="2023-03" db="EMBL/GenBank/DDBJ databases">
        <title>Electrophorus voltai genome.</title>
        <authorList>
            <person name="Bian C."/>
        </authorList>
    </citation>
    <scope>NUCLEOTIDE SEQUENCE</scope>
    <source>
        <strain evidence="2">CB-2022</strain>
        <tissue evidence="2">Muscle</tissue>
    </source>
</reference>
<organism evidence="2 3">
    <name type="scientific">Electrophorus voltai</name>
    <dbReference type="NCBI Taxonomy" id="2609070"/>
    <lineage>
        <taxon>Eukaryota</taxon>
        <taxon>Metazoa</taxon>
        <taxon>Chordata</taxon>
        <taxon>Craniata</taxon>
        <taxon>Vertebrata</taxon>
        <taxon>Euteleostomi</taxon>
        <taxon>Actinopterygii</taxon>
        <taxon>Neopterygii</taxon>
        <taxon>Teleostei</taxon>
        <taxon>Ostariophysi</taxon>
        <taxon>Gymnotiformes</taxon>
        <taxon>Gymnotoidei</taxon>
        <taxon>Gymnotidae</taxon>
        <taxon>Electrophorus</taxon>
    </lineage>
</organism>
<gene>
    <name evidence="2" type="ORF">P4O66_003202</name>
</gene>
<proteinExistence type="predicted"/>
<keyword evidence="3" id="KW-1185">Reference proteome</keyword>